<dbReference type="Gene3D" id="3.30.420.10">
    <property type="entry name" value="Ribonuclease H-like superfamily/Ribonuclease H"/>
    <property type="match status" value="1"/>
</dbReference>
<keyword evidence="3" id="KW-1185">Reference proteome</keyword>
<dbReference type="InterPro" id="IPR002156">
    <property type="entry name" value="RNaseH_domain"/>
</dbReference>
<dbReference type="Proteomes" id="UP000735302">
    <property type="component" value="Unassembled WGS sequence"/>
</dbReference>
<organism evidence="2 3">
    <name type="scientific">Plakobranchus ocellatus</name>
    <dbReference type="NCBI Taxonomy" id="259542"/>
    <lineage>
        <taxon>Eukaryota</taxon>
        <taxon>Metazoa</taxon>
        <taxon>Spiralia</taxon>
        <taxon>Lophotrochozoa</taxon>
        <taxon>Mollusca</taxon>
        <taxon>Gastropoda</taxon>
        <taxon>Heterobranchia</taxon>
        <taxon>Euthyneura</taxon>
        <taxon>Panpulmonata</taxon>
        <taxon>Sacoglossa</taxon>
        <taxon>Placobranchoidea</taxon>
        <taxon>Plakobranchidae</taxon>
        <taxon>Plakobranchus</taxon>
    </lineage>
</organism>
<keyword evidence="2" id="KW-0808">Transferase</keyword>
<dbReference type="EMBL" id="BLXT01008455">
    <property type="protein sequence ID" value="GFO48818.1"/>
    <property type="molecule type" value="Genomic_DNA"/>
</dbReference>
<evidence type="ECO:0000259" key="1">
    <source>
        <dbReference type="PROSITE" id="PS50879"/>
    </source>
</evidence>
<reference evidence="2 3" key="1">
    <citation type="journal article" date="2021" name="Elife">
        <title>Chloroplast acquisition without the gene transfer in kleptoplastic sea slugs, Plakobranchus ocellatus.</title>
        <authorList>
            <person name="Maeda T."/>
            <person name="Takahashi S."/>
            <person name="Yoshida T."/>
            <person name="Shimamura S."/>
            <person name="Takaki Y."/>
            <person name="Nagai Y."/>
            <person name="Toyoda A."/>
            <person name="Suzuki Y."/>
            <person name="Arimoto A."/>
            <person name="Ishii H."/>
            <person name="Satoh N."/>
            <person name="Nishiyama T."/>
            <person name="Hasebe M."/>
            <person name="Maruyama T."/>
            <person name="Minagawa J."/>
            <person name="Obokata J."/>
            <person name="Shigenobu S."/>
        </authorList>
    </citation>
    <scope>NUCLEOTIDE SEQUENCE [LARGE SCALE GENOMIC DNA]</scope>
</reference>
<keyword evidence="2" id="KW-0548">Nucleotidyltransferase</keyword>
<dbReference type="PROSITE" id="PS50879">
    <property type="entry name" value="RNASE_H_1"/>
    <property type="match status" value="1"/>
</dbReference>
<dbReference type="GO" id="GO:0003676">
    <property type="term" value="F:nucleic acid binding"/>
    <property type="evidence" value="ECO:0007669"/>
    <property type="project" value="InterPro"/>
</dbReference>
<proteinExistence type="predicted"/>
<protein>
    <submittedName>
        <fullName evidence="2">RNA-directed DNA polymerase from</fullName>
    </submittedName>
</protein>
<dbReference type="AlphaFoldDB" id="A0AAV4DXI2"/>
<keyword evidence="2" id="KW-0695">RNA-directed DNA polymerase</keyword>
<evidence type="ECO:0000313" key="3">
    <source>
        <dbReference type="Proteomes" id="UP000735302"/>
    </source>
</evidence>
<accession>A0AAV4DXI2</accession>
<dbReference type="InterPro" id="IPR012337">
    <property type="entry name" value="RNaseH-like_sf"/>
</dbReference>
<dbReference type="GO" id="GO:0003964">
    <property type="term" value="F:RNA-directed DNA polymerase activity"/>
    <property type="evidence" value="ECO:0007669"/>
    <property type="project" value="UniProtKB-KW"/>
</dbReference>
<gene>
    <name evidence="2" type="ORF">PoB_007532300</name>
</gene>
<sequence length="258" mass="28057">MGRKDETCSLTMRACHSKPLRGSAIAYTDGSSTGGTGNGGYGIYFLWSDGSTTRKCGPVGEWTCSYECELMTVTEYLRVVIEKQREGAALPGVVILTNCRALVQALGDSGSESVGEAVLLADYLLKTEGVQTMVQWIPSHIGVLGNEIADGLANEGRPMPQPRKPLTLSDAKSVLQHGTARLWGAAQLSRDERFPRFYEACKGGDYLQCLPRSDAVQIFRARTKHTLLLADRARHGWSATTACRLCGEQEETITHVLS</sequence>
<feature type="domain" description="RNase H type-1" evidence="1">
    <location>
        <begin position="20"/>
        <end position="158"/>
    </location>
</feature>
<dbReference type="GO" id="GO:0004523">
    <property type="term" value="F:RNA-DNA hybrid ribonuclease activity"/>
    <property type="evidence" value="ECO:0007669"/>
    <property type="project" value="InterPro"/>
</dbReference>
<dbReference type="Pfam" id="PF00075">
    <property type="entry name" value="RNase_H"/>
    <property type="match status" value="1"/>
</dbReference>
<dbReference type="SUPFAM" id="SSF53098">
    <property type="entry name" value="Ribonuclease H-like"/>
    <property type="match status" value="1"/>
</dbReference>
<dbReference type="InterPro" id="IPR036397">
    <property type="entry name" value="RNaseH_sf"/>
</dbReference>
<evidence type="ECO:0000313" key="2">
    <source>
        <dbReference type="EMBL" id="GFO48818.1"/>
    </source>
</evidence>
<comment type="caution">
    <text evidence="2">The sequence shown here is derived from an EMBL/GenBank/DDBJ whole genome shotgun (WGS) entry which is preliminary data.</text>
</comment>
<name>A0AAV4DXI2_9GAST</name>